<evidence type="ECO:0000313" key="3">
    <source>
        <dbReference type="Proteomes" id="UP000562027"/>
    </source>
</evidence>
<dbReference type="AlphaFoldDB" id="A0A840L9R7"/>
<evidence type="ECO:0000313" key="2">
    <source>
        <dbReference type="EMBL" id="MBB4843505.1"/>
    </source>
</evidence>
<organism evidence="2 3">
    <name type="scientific">Roseateles oligotrophus</name>
    <dbReference type="NCBI Taxonomy" id="1769250"/>
    <lineage>
        <taxon>Bacteria</taxon>
        <taxon>Pseudomonadati</taxon>
        <taxon>Pseudomonadota</taxon>
        <taxon>Betaproteobacteria</taxon>
        <taxon>Burkholderiales</taxon>
        <taxon>Sphaerotilaceae</taxon>
        <taxon>Roseateles</taxon>
    </lineage>
</organism>
<comment type="caution">
    <text evidence="2">The sequence shown here is derived from an EMBL/GenBank/DDBJ whole genome shotgun (WGS) entry which is preliminary data.</text>
</comment>
<dbReference type="EMBL" id="JACHLP010000003">
    <property type="protein sequence ID" value="MBB4843505.1"/>
    <property type="molecule type" value="Genomic_DNA"/>
</dbReference>
<gene>
    <name evidence="2" type="ORF">HNP55_002024</name>
</gene>
<evidence type="ECO:0000256" key="1">
    <source>
        <dbReference type="SAM" id="MobiDB-lite"/>
    </source>
</evidence>
<proteinExistence type="predicted"/>
<keyword evidence="3" id="KW-1185">Reference proteome</keyword>
<protein>
    <submittedName>
        <fullName evidence="2">Uncharacterized protein</fullName>
    </submittedName>
</protein>
<feature type="region of interest" description="Disordered" evidence="1">
    <location>
        <begin position="1"/>
        <end position="32"/>
    </location>
</feature>
<accession>A0A840L9R7</accession>
<sequence length="32" mass="3421">MMIFPGAAPGRPKQARVPSGDRPMYSSDEGLT</sequence>
<dbReference type="Proteomes" id="UP000562027">
    <property type="component" value="Unassembled WGS sequence"/>
</dbReference>
<name>A0A840L9R7_9BURK</name>
<reference evidence="2 3" key="1">
    <citation type="submission" date="2020-08" db="EMBL/GenBank/DDBJ databases">
        <title>Functional genomics of gut bacteria from endangered species of beetles.</title>
        <authorList>
            <person name="Carlos-Shanley C."/>
        </authorList>
    </citation>
    <scope>NUCLEOTIDE SEQUENCE [LARGE SCALE GENOMIC DNA]</scope>
    <source>
        <strain evidence="2 3">S00239</strain>
    </source>
</reference>